<dbReference type="EMBL" id="JBHTIW010000010">
    <property type="protein sequence ID" value="MFD0921106.1"/>
    <property type="molecule type" value="Genomic_DNA"/>
</dbReference>
<feature type="compositionally biased region" description="Basic and acidic residues" evidence="1">
    <location>
        <begin position="15"/>
        <end position="28"/>
    </location>
</feature>
<evidence type="ECO:0000313" key="2">
    <source>
        <dbReference type="EMBL" id="MFD0921106.1"/>
    </source>
</evidence>
<dbReference type="Proteomes" id="UP001597018">
    <property type="component" value="Unassembled WGS sequence"/>
</dbReference>
<dbReference type="RefSeq" id="WP_263249145.1">
    <property type="nucleotide sequence ID" value="NZ_BAABLT010000048.1"/>
</dbReference>
<evidence type="ECO:0000313" key="3">
    <source>
        <dbReference type="Proteomes" id="UP001597018"/>
    </source>
</evidence>
<sequence length="61" mass="6620">MGKYGELFPGRRLRHDGDQGGTGREHDPGGPLDLDSGVVFLAPPKQDEPETDDDSAERDRG</sequence>
<name>A0ABW3FRD1_9PSEU</name>
<feature type="compositionally biased region" description="Acidic residues" evidence="1">
    <location>
        <begin position="49"/>
        <end position="61"/>
    </location>
</feature>
<organism evidence="2 3">
    <name type="scientific">Saccharopolyspora rosea</name>
    <dbReference type="NCBI Taxonomy" id="524884"/>
    <lineage>
        <taxon>Bacteria</taxon>
        <taxon>Bacillati</taxon>
        <taxon>Actinomycetota</taxon>
        <taxon>Actinomycetes</taxon>
        <taxon>Pseudonocardiales</taxon>
        <taxon>Pseudonocardiaceae</taxon>
        <taxon>Saccharopolyspora</taxon>
    </lineage>
</organism>
<reference evidence="3" key="1">
    <citation type="journal article" date="2019" name="Int. J. Syst. Evol. Microbiol.">
        <title>The Global Catalogue of Microorganisms (GCM) 10K type strain sequencing project: providing services to taxonomists for standard genome sequencing and annotation.</title>
        <authorList>
            <consortium name="The Broad Institute Genomics Platform"/>
            <consortium name="The Broad Institute Genome Sequencing Center for Infectious Disease"/>
            <person name="Wu L."/>
            <person name="Ma J."/>
        </authorList>
    </citation>
    <scope>NUCLEOTIDE SEQUENCE [LARGE SCALE GENOMIC DNA]</scope>
    <source>
        <strain evidence="3">CCUG 56401</strain>
    </source>
</reference>
<keyword evidence="3" id="KW-1185">Reference proteome</keyword>
<gene>
    <name evidence="2" type="ORF">ACFQ16_15275</name>
</gene>
<feature type="region of interest" description="Disordered" evidence="1">
    <location>
        <begin position="1"/>
        <end position="61"/>
    </location>
</feature>
<accession>A0ABW3FRD1</accession>
<comment type="caution">
    <text evidence="2">The sequence shown here is derived from an EMBL/GenBank/DDBJ whole genome shotgun (WGS) entry which is preliminary data.</text>
</comment>
<evidence type="ECO:0000256" key="1">
    <source>
        <dbReference type="SAM" id="MobiDB-lite"/>
    </source>
</evidence>
<protein>
    <submittedName>
        <fullName evidence="2">Uncharacterized protein</fullName>
    </submittedName>
</protein>
<proteinExistence type="predicted"/>